<dbReference type="AlphaFoldDB" id="A0A7W4ULY5"/>
<dbReference type="EMBL" id="JACHWJ010000001">
    <property type="protein sequence ID" value="MBB2956813.1"/>
    <property type="molecule type" value="Genomic_DNA"/>
</dbReference>
<name>A0A7W4ULY5_9MICO</name>
<accession>A0A7W4ULY5</accession>
<evidence type="ECO:0000313" key="2">
    <source>
        <dbReference type="Proteomes" id="UP000545286"/>
    </source>
</evidence>
<gene>
    <name evidence="1" type="ORF">FHX72_000925</name>
</gene>
<proteinExistence type="predicted"/>
<dbReference type="Proteomes" id="UP000545286">
    <property type="component" value="Unassembled WGS sequence"/>
</dbReference>
<sequence>MTSPTHLQLVQAASNVVTATHPINPVLKAARDFTLAELRQGEHELTNGRAPKPRLMHLAKTITRGEIDD</sequence>
<reference evidence="1 2" key="1">
    <citation type="submission" date="2020-08" db="EMBL/GenBank/DDBJ databases">
        <title>Sequencing the genomes of 1000 actinobacteria strains.</title>
        <authorList>
            <person name="Klenk H.-P."/>
        </authorList>
    </citation>
    <scope>NUCLEOTIDE SEQUENCE [LARGE SCALE GENOMIC DNA]</scope>
    <source>
        <strain evidence="1 2">DSM 20419</strain>
    </source>
</reference>
<protein>
    <submittedName>
        <fullName evidence="1">Uncharacterized protein</fullName>
    </submittedName>
</protein>
<comment type="caution">
    <text evidence="1">The sequence shown here is derived from an EMBL/GenBank/DDBJ whole genome shotgun (WGS) entry which is preliminary data.</text>
</comment>
<keyword evidence="2" id="KW-1185">Reference proteome</keyword>
<dbReference type="RefSeq" id="WP_183623269.1">
    <property type="nucleotide sequence ID" value="NZ_JACHWJ010000001.1"/>
</dbReference>
<organism evidence="1 2">
    <name type="scientific">Pseudoclavibacter helvolus</name>
    <dbReference type="NCBI Taxonomy" id="255205"/>
    <lineage>
        <taxon>Bacteria</taxon>
        <taxon>Bacillati</taxon>
        <taxon>Actinomycetota</taxon>
        <taxon>Actinomycetes</taxon>
        <taxon>Micrococcales</taxon>
        <taxon>Microbacteriaceae</taxon>
        <taxon>Pseudoclavibacter</taxon>
    </lineage>
</organism>
<evidence type="ECO:0000313" key="1">
    <source>
        <dbReference type="EMBL" id="MBB2956813.1"/>
    </source>
</evidence>